<feature type="transmembrane region" description="Helical" evidence="9">
    <location>
        <begin position="86"/>
        <end position="111"/>
    </location>
</feature>
<evidence type="ECO:0000256" key="4">
    <source>
        <dbReference type="ARBA" id="ARBA00022692"/>
    </source>
</evidence>
<sequence>MAAEEVATSGLYKGMSSDNIKGLVLALSSSFFIGGSFIVKKKGLKKAGASGVRAGAGGYSYLYEPLWWTGMIAMIVGEIANFAAYAFAPAILVTPLGALSIIISAVLAHIILRERLHIFGILGCALCVVGSTTIVLHAPQEREIESVKEVWDLATEPAFVCYAILVIAIVLILIFHYVPQYGQTHIWFYIGVCSLVGSLSVMSVKALGIALKLTLSGMNQLIYPQTWTFAMVVLVCVLTQMNYLNKALDTFNTAVVSPIYYVMFTSFTILASVIMFKDWDRQNPTQIVTEMCGFVTILSGTFLLHKTKDMVDGSLSMATRLSKHDNEDGFGEEGIPLRRQESSRTP</sequence>
<dbReference type="Proteomes" id="UP001318860">
    <property type="component" value="Unassembled WGS sequence"/>
</dbReference>
<keyword evidence="9" id="KW-0406">Ion transport</keyword>
<reference evidence="11 12" key="1">
    <citation type="journal article" date="2021" name="Comput. Struct. Biotechnol. J.">
        <title>De novo genome assembly of the potent medicinal plant Rehmannia glutinosa using nanopore technology.</title>
        <authorList>
            <person name="Ma L."/>
            <person name="Dong C."/>
            <person name="Song C."/>
            <person name="Wang X."/>
            <person name="Zheng X."/>
            <person name="Niu Y."/>
            <person name="Chen S."/>
            <person name="Feng W."/>
        </authorList>
    </citation>
    <scope>NUCLEOTIDE SEQUENCE [LARGE SCALE GENOMIC DNA]</scope>
    <source>
        <strain evidence="11">DH-2019</strain>
    </source>
</reference>
<feature type="region of interest" description="Disordered" evidence="10">
    <location>
        <begin position="324"/>
        <end position="346"/>
    </location>
</feature>
<feature type="transmembrane region" description="Helical" evidence="9">
    <location>
        <begin position="222"/>
        <end position="243"/>
    </location>
</feature>
<dbReference type="PANTHER" id="PTHR12570">
    <property type="match status" value="1"/>
</dbReference>
<evidence type="ECO:0000256" key="1">
    <source>
        <dbReference type="ARBA" id="ARBA00004141"/>
    </source>
</evidence>
<dbReference type="InterPro" id="IPR037185">
    <property type="entry name" value="EmrE-like"/>
</dbReference>
<accession>A0ABR0W7W5</accession>
<feature type="transmembrane region" description="Helical" evidence="9">
    <location>
        <begin position="20"/>
        <end position="39"/>
    </location>
</feature>
<comment type="subcellular location">
    <subcellularLocation>
        <location evidence="9">Cell membrane</location>
        <topology evidence="9">Multi-pass membrane protein</topology>
    </subcellularLocation>
    <subcellularLocation>
        <location evidence="9">Early endosome</location>
    </subcellularLocation>
    <subcellularLocation>
        <location evidence="1">Membrane</location>
        <topology evidence="1">Multi-pass membrane protein</topology>
    </subcellularLocation>
</comment>
<keyword evidence="9" id="KW-0460">Magnesium</keyword>
<evidence type="ECO:0000313" key="11">
    <source>
        <dbReference type="EMBL" id="KAK6143762.1"/>
    </source>
</evidence>
<evidence type="ECO:0000256" key="3">
    <source>
        <dbReference type="ARBA" id="ARBA00011738"/>
    </source>
</evidence>
<organism evidence="11 12">
    <name type="scientific">Rehmannia glutinosa</name>
    <name type="common">Chinese foxglove</name>
    <dbReference type="NCBI Taxonomy" id="99300"/>
    <lineage>
        <taxon>Eukaryota</taxon>
        <taxon>Viridiplantae</taxon>
        <taxon>Streptophyta</taxon>
        <taxon>Embryophyta</taxon>
        <taxon>Tracheophyta</taxon>
        <taxon>Spermatophyta</taxon>
        <taxon>Magnoliopsida</taxon>
        <taxon>eudicotyledons</taxon>
        <taxon>Gunneridae</taxon>
        <taxon>Pentapetalae</taxon>
        <taxon>asterids</taxon>
        <taxon>lamiids</taxon>
        <taxon>Lamiales</taxon>
        <taxon>Orobanchaceae</taxon>
        <taxon>Rehmannieae</taxon>
        <taxon>Rehmannia</taxon>
    </lineage>
</organism>
<keyword evidence="12" id="KW-1185">Reference proteome</keyword>
<proteinExistence type="inferred from homology"/>
<comment type="function">
    <text evidence="8 9">Acts as a Mg(2+) transporter. Can also transport other divalent cations such as Fe(2+), Sr(2+), Ba(2+), Mn(2+) and Co(2+) but to a much less extent than Mg(2+).</text>
</comment>
<evidence type="ECO:0000256" key="8">
    <source>
        <dbReference type="ARBA" id="ARBA00025284"/>
    </source>
</evidence>
<dbReference type="SUPFAM" id="SSF103481">
    <property type="entry name" value="Multidrug resistance efflux transporter EmrE"/>
    <property type="match status" value="1"/>
</dbReference>
<evidence type="ECO:0000256" key="5">
    <source>
        <dbReference type="ARBA" id="ARBA00022753"/>
    </source>
</evidence>
<dbReference type="EMBL" id="JABTTQ020000013">
    <property type="protein sequence ID" value="KAK6143762.1"/>
    <property type="molecule type" value="Genomic_DNA"/>
</dbReference>
<name>A0ABR0W7W5_REHGL</name>
<gene>
    <name evidence="11" type="ORF">DH2020_024110</name>
</gene>
<feature type="transmembrane region" description="Helical" evidence="9">
    <location>
        <begin position="186"/>
        <end position="210"/>
    </location>
</feature>
<evidence type="ECO:0000256" key="9">
    <source>
        <dbReference type="RuleBase" id="RU363078"/>
    </source>
</evidence>
<comment type="caution">
    <text evidence="11">The sequence shown here is derived from an EMBL/GenBank/DDBJ whole genome shotgun (WGS) entry which is preliminary data.</text>
</comment>
<keyword evidence="5 9" id="KW-0967">Endosome</keyword>
<keyword evidence="4 9" id="KW-0812">Transmembrane</keyword>
<dbReference type="PANTHER" id="PTHR12570:SF91">
    <property type="entry name" value="MAGNESIUM TRANSPORTER-RELATED"/>
    <property type="match status" value="1"/>
</dbReference>
<keyword evidence="7 9" id="KW-0472">Membrane</keyword>
<evidence type="ECO:0000313" key="12">
    <source>
        <dbReference type="Proteomes" id="UP001318860"/>
    </source>
</evidence>
<feature type="transmembrane region" description="Helical" evidence="9">
    <location>
        <begin position="118"/>
        <end position="137"/>
    </location>
</feature>
<keyword evidence="9" id="KW-1003">Cell membrane</keyword>
<evidence type="ECO:0000256" key="2">
    <source>
        <dbReference type="ARBA" id="ARBA00007001"/>
    </source>
</evidence>
<evidence type="ECO:0000256" key="10">
    <source>
        <dbReference type="SAM" id="MobiDB-lite"/>
    </source>
</evidence>
<protein>
    <recommendedName>
        <fullName evidence="9">Probable magnesium transporter</fullName>
    </recommendedName>
</protein>
<keyword evidence="6 9" id="KW-1133">Transmembrane helix</keyword>
<dbReference type="InterPro" id="IPR008521">
    <property type="entry name" value="Mg_trans_NIPA"/>
</dbReference>
<feature type="transmembrane region" description="Helical" evidence="9">
    <location>
        <begin position="255"/>
        <end position="275"/>
    </location>
</feature>
<feature type="compositionally biased region" description="Basic and acidic residues" evidence="10">
    <location>
        <begin position="335"/>
        <end position="346"/>
    </location>
</feature>
<feature type="transmembrane region" description="Helical" evidence="9">
    <location>
        <begin position="60"/>
        <end position="80"/>
    </location>
</feature>
<comment type="similarity">
    <text evidence="2 9">Belongs to the NIPA (TC 2.A.7) family.</text>
</comment>
<evidence type="ECO:0000256" key="7">
    <source>
        <dbReference type="ARBA" id="ARBA00023136"/>
    </source>
</evidence>
<dbReference type="Pfam" id="PF05653">
    <property type="entry name" value="Mg_trans_NIPA"/>
    <property type="match status" value="1"/>
</dbReference>
<comment type="subunit">
    <text evidence="3 9">Homodimer.</text>
</comment>
<evidence type="ECO:0000256" key="6">
    <source>
        <dbReference type="ARBA" id="ARBA00022989"/>
    </source>
</evidence>
<feature type="transmembrane region" description="Helical" evidence="9">
    <location>
        <begin position="157"/>
        <end position="179"/>
    </location>
</feature>
<keyword evidence="9" id="KW-0813">Transport</keyword>